<keyword evidence="1" id="KW-1133">Transmembrane helix</keyword>
<keyword evidence="1" id="KW-0472">Membrane</keyword>
<proteinExistence type="predicted"/>
<sequence length="138" mass="15866">VFLLPIVTWVAVSGVPFHRNLRYIMALAIFHGWIGVIARGILLASQIFETDLRVFFIYFGFMSVLLIGIFISSYIFSFFGITTERFVDTNWSLWYEKQEHSTIFILYGITISLEVIAVMVAYMETFGITTSELTARII</sequence>
<protein>
    <submittedName>
        <fullName evidence="2">Uncharacterized protein</fullName>
    </submittedName>
</protein>
<dbReference type="AlphaFoldDB" id="A0AAN5CJ80"/>
<reference evidence="3" key="1">
    <citation type="submission" date="2022-10" db="EMBL/GenBank/DDBJ databases">
        <title>Genome assembly of Pristionchus species.</title>
        <authorList>
            <person name="Yoshida K."/>
            <person name="Sommer R.J."/>
        </authorList>
    </citation>
    <scope>NUCLEOTIDE SEQUENCE [LARGE SCALE GENOMIC DNA]</scope>
    <source>
        <strain evidence="3">RS5460</strain>
    </source>
</reference>
<comment type="caution">
    <text evidence="2">The sequence shown here is derived from an EMBL/GenBank/DDBJ whole genome shotgun (WGS) entry which is preliminary data.</text>
</comment>
<keyword evidence="3" id="KW-1185">Reference proteome</keyword>
<accession>A0AAN5CJ80</accession>
<feature type="non-terminal residue" evidence="2">
    <location>
        <position position="138"/>
    </location>
</feature>
<name>A0AAN5CJ80_9BILA</name>
<evidence type="ECO:0000256" key="1">
    <source>
        <dbReference type="SAM" id="Phobius"/>
    </source>
</evidence>
<evidence type="ECO:0000313" key="2">
    <source>
        <dbReference type="EMBL" id="GMR45437.1"/>
    </source>
</evidence>
<dbReference type="EMBL" id="BTRK01000004">
    <property type="protein sequence ID" value="GMR45437.1"/>
    <property type="molecule type" value="Genomic_DNA"/>
</dbReference>
<organism evidence="2 3">
    <name type="scientific">Pristionchus mayeri</name>
    <dbReference type="NCBI Taxonomy" id="1317129"/>
    <lineage>
        <taxon>Eukaryota</taxon>
        <taxon>Metazoa</taxon>
        <taxon>Ecdysozoa</taxon>
        <taxon>Nematoda</taxon>
        <taxon>Chromadorea</taxon>
        <taxon>Rhabditida</taxon>
        <taxon>Rhabditina</taxon>
        <taxon>Diplogasteromorpha</taxon>
        <taxon>Diplogasteroidea</taxon>
        <taxon>Neodiplogasteridae</taxon>
        <taxon>Pristionchus</taxon>
    </lineage>
</organism>
<gene>
    <name evidence="2" type="ORF">PMAYCL1PPCAC_15632</name>
</gene>
<feature type="transmembrane region" description="Helical" evidence="1">
    <location>
        <begin position="101"/>
        <end position="122"/>
    </location>
</feature>
<dbReference type="Proteomes" id="UP001328107">
    <property type="component" value="Unassembled WGS sequence"/>
</dbReference>
<feature type="non-terminal residue" evidence="2">
    <location>
        <position position="1"/>
    </location>
</feature>
<feature type="transmembrane region" description="Helical" evidence="1">
    <location>
        <begin position="23"/>
        <end position="42"/>
    </location>
</feature>
<evidence type="ECO:0000313" key="3">
    <source>
        <dbReference type="Proteomes" id="UP001328107"/>
    </source>
</evidence>
<keyword evidence="1" id="KW-0812">Transmembrane</keyword>
<feature type="transmembrane region" description="Helical" evidence="1">
    <location>
        <begin position="54"/>
        <end position="81"/>
    </location>
</feature>